<protein>
    <submittedName>
        <fullName evidence="1">Alanine dehydrogenase/pyridine nucleotide transhydrogenase N-terminal</fullName>
    </submittedName>
</protein>
<name>A0AAD6D0A0_9EURO</name>
<evidence type="ECO:0000313" key="1">
    <source>
        <dbReference type="EMBL" id="KAJ5546559.1"/>
    </source>
</evidence>
<organism evidence="1 2">
    <name type="scientific">Penicillium frequentans</name>
    <dbReference type="NCBI Taxonomy" id="3151616"/>
    <lineage>
        <taxon>Eukaryota</taxon>
        <taxon>Fungi</taxon>
        <taxon>Dikarya</taxon>
        <taxon>Ascomycota</taxon>
        <taxon>Pezizomycotina</taxon>
        <taxon>Eurotiomycetes</taxon>
        <taxon>Eurotiomycetidae</taxon>
        <taxon>Eurotiales</taxon>
        <taxon>Aspergillaceae</taxon>
        <taxon>Penicillium</taxon>
    </lineage>
</organism>
<reference evidence="1 2" key="1">
    <citation type="journal article" date="2023" name="IMA Fungus">
        <title>Comparative genomic study of the Penicillium genus elucidates a diverse pangenome and 15 lateral gene transfer events.</title>
        <authorList>
            <person name="Petersen C."/>
            <person name="Sorensen T."/>
            <person name="Nielsen M.R."/>
            <person name="Sondergaard T.E."/>
            <person name="Sorensen J.L."/>
            <person name="Fitzpatrick D.A."/>
            <person name="Frisvad J.C."/>
            <person name="Nielsen K.L."/>
        </authorList>
    </citation>
    <scope>NUCLEOTIDE SEQUENCE [LARGE SCALE GENOMIC DNA]</scope>
    <source>
        <strain evidence="1 2">IBT 35679</strain>
    </source>
</reference>
<evidence type="ECO:0000313" key="2">
    <source>
        <dbReference type="Proteomes" id="UP001220324"/>
    </source>
</evidence>
<accession>A0AAD6D0A0</accession>
<gene>
    <name evidence="1" type="ORF">N7494_004144</name>
</gene>
<proteinExistence type="predicted"/>
<dbReference type="Proteomes" id="UP001220324">
    <property type="component" value="Unassembled WGS sequence"/>
</dbReference>
<sequence length="80" mass="9141">MFGQKIWLRAKTKPAEARSACESLACKKGTYQLEGKNWRLTKDPGTVTPTTYKALIDAGYQVTIERSPQSIFDDFFFFKL</sequence>
<dbReference type="AlphaFoldDB" id="A0AAD6D0A0"/>
<keyword evidence="2" id="KW-1185">Reference proteome</keyword>
<comment type="caution">
    <text evidence="1">The sequence shown here is derived from an EMBL/GenBank/DDBJ whole genome shotgun (WGS) entry which is preliminary data.</text>
</comment>
<dbReference type="EMBL" id="JAQIZZ010000003">
    <property type="protein sequence ID" value="KAJ5546559.1"/>
    <property type="molecule type" value="Genomic_DNA"/>
</dbReference>